<evidence type="ECO:0000313" key="5">
    <source>
        <dbReference type="Proteomes" id="UP000789595"/>
    </source>
</evidence>
<evidence type="ECO:0000259" key="3">
    <source>
        <dbReference type="Pfam" id="PF21771"/>
    </source>
</evidence>
<reference evidence="4" key="1">
    <citation type="submission" date="2021-11" db="EMBL/GenBank/DDBJ databases">
        <authorList>
            <consortium name="Genoscope - CEA"/>
            <person name="William W."/>
        </authorList>
    </citation>
    <scope>NUCLEOTIDE SEQUENCE</scope>
</reference>
<gene>
    <name evidence="4" type="ORF">PECAL_6P05910</name>
</gene>
<dbReference type="Proteomes" id="UP000789595">
    <property type="component" value="Unassembled WGS sequence"/>
</dbReference>
<dbReference type="OrthoDB" id="264785at2759"/>
<sequence>MDVDVEGEGASSGLKGLLEDDDQALSLSAFETLEKEFQDVLATLAGDESLDEFRAEYEKVHRALVRSHDHERKLIKKVKDLNNEIVNNASKVHTALKLSQDDQQTITTLRSEVEKAWKMVDTAQSKETSAKETITSLKEEIANLSGLVEKSAALTGTQEGLVQELTAARDELQRQTDEATGTCKVLETQLTNMTEVLESERVECATLRGDKADLEQSLQARSAEVQRGQRSKERLDKELKNTLKLLEARTGEQEALQAEATEAKTHGKELETQLNDARNTMDKYLRDYDTLYQRTQKLTEDLEEQITKNQQQHLEGVQHQKTIKQTNEAVIRLDLEKKQAVRKADREHRTMLQYKTLLAESKTPLLLAQKEIASLQKELDGFRKAVDAKAKERDAMERAAKFAKAETEKAEQQIVVTETRAKEQERIAYSLEAEMATFKDETVKQRKRIYQLEKERERYGVEAAEQRNLYTACLEEVKLRDMQLLQLQKEISEWEAKLKQQQHLYEAVRSDRNLYSKNLLEAQDEISEMKRKAKIQAHQLGQLKEEISGKDAALVKISFAHKKIDKQYETTRNEVSKMKKFISANEEIVAKQDAEIRRLASMIRRMDDDALTQRKEYDSVINERDILGAQVIRRNDEIGLLQEKLKIQHSTLTRGEEQYSARVHDVQVLRLKIRDMQREVAVASGGAQLSDDLRRDLLQCRRDLLEEKAKCKALSEEIETPLNIHRWRQLEGSDPAQLEMIQKVQTLQKRLIQKTEEVVERDLSLQEKERLYDELKAILARQPGPEVAEQLSVYQSSLRGKTRQMKSMASELNMYQAQLSEYKYEVERLTRELQDAKRKYYESKRRDQLARELDAEERDLGALQAQTQLAASQSAKTRFTGGGFAIR</sequence>
<evidence type="ECO:0000313" key="4">
    <source>
        <dbReference type="EMBL" id="CAH0378988.1"/>
    </source>
</evidence>
<comment type="caution">
    <text evidence="4">The sequence shown here is derived from an EMBL/GenBank/DDBJ whole genome shotgun (WGS) entry which is preliminary data.</text>
</comment>
<protein>
    <recommendedName>
        <fullName evidence="3">Cilia- and flagella-associated protein 58 central coiled coil domain-containing protein</fullName>
    </recommendedName>
</protein>
<evidence type="ECO:0000256" key="1">
    <source>
        <dbReference type="ARBA" id="ARBA00023054"/>
    </source>
</evidence>
<dbReference type="Pfam" id="PF21771">
    <property type="entry name" value="CFAP58_CC"/>
    <property type="match status" value="1"/>
</dbReference>
<dbReference type="PANTHER" id="PTHR32083:SF0">
    <property type="entry name" value="CILIA AND FLAGELLA-ASSOCIATED PROTEIN 58"/>
    <property type="match status" value="1"/>
</dbReference>
<dbReference type="GO" id="GO:0005856">
    <property type="term" value="C:cytoskeleton"/>
    <property type="evidence" value="ECO:0007669"/>
    <property type="project" value="TreeGrafter"/>
</dbReference>
<dbReference type="InterPro" id="IPR049270">
    <property type="entry name" value="CFAP58_CC"/>
</dbReference>
<feature type="coiled-coil region" evidence="2">
    <location>
        <begin position="120"/>
        <end position="189"/>
    </location>
</feature>
<keyword evidence="5" id="KW-1185">Reference proteome</keyword>
<accession>A0A8J2SZE5</accession>
<name>A0A8J2SZE5_9STRA</name>
<dbReference type="AlphaFoldDB" id="A0A8J2SZE5"/>
<feature type="coiled-coil region" evidence="2">
    <location>
        <begin position="484"/>
        <end position="546"/>
    </location>
</feature>
<proteinExistence type="predicted"/>
<organism evidence="4 5">
    <name type="scientific">Pelagomonas calceolata</name>
    <dbReference type="NCBI Taxonomy" id="35677"/>
    <lineage>
        <taxon>Eukaryota</taxon>
        <taxon>Sar</taxon>
        <taxon>Stramenopiles</taxon>
        <taxon>Ochrophyta</taxon>
        <taxon>Pelagophyceae</taxon>
        <taxon>Pelagomonadales</taxon>
        <taxon>Pelagomonadaceae</taxon>
        <taxon>Pelagomonas</taxon>
    </lineage>
</organism>
<dbReference type="PANTHER" id="PTHR32083">
    <property type="entry name" value="CILIA AND FLAGELLA-ASSOCIATED PROTEIN 58-RELATED"/>
    <property type="match status" value="1"/>
</dbReference>
<feature type="domain" description="Cilia- and flagella-associated protein 58 central coiled coil" evidence="3">
    <location>
        <begin position="375"/>
        <end position="681"/>
    </location>
</feature>
<keyword evidence="1 2" id="KW-0175">Coiled coil</keyword>
<feature type="coiled-coil region" evidence="2">
    <location>
        <begin position="812"/>
        <end position="866"/>
    </location>
</feature>
<feature type="coiled-coil region" evidence="2">
    <location>
        <begin position="267"/>
        <end position="312"/>
    </location>
</feature>
<feature type="coiled-coil region" evidence="2">
    <location>
        <begin position="365"/>
        <end position="420"/>
    </location>
</feature>
<dbReference type="EMBL" id="CAKKNE010000006">
    <property type="protein sequence ID" value="CAH0378988.1"/>
    <property type="molecule type" value="Genomic_DNA"/>
</dbReference>
<evidence type="ECO:0000256" key="2">
    <source>
        <dbReference type="SAM" id="Coils"/>
    </source>
</evidence>